<dbReference type="GO" id="GO:0044666">
    <property type="term" value="C:MLL3/4 complex"/>
    <property type="evidence" value="ECO:0007669"/>
    <property type="project" value="TreeGrafter"/>
</dbReference>
<dbReference type="GO" id="GO:0033148">
    <property type="term" value="P:positive regulation of intracellular estrogen receptor signaling pathway"/>
    <property type="evidence" value="ECO:0007669"/>
    <property type="project" value="TreeGrafter"/>
</dbReference>
<feature type="compositionally biased region" description="Basic and acidic residues" evidence="1">
    <location>
        <begin position="174"/>
        <end position="186"/>
    </location>
</feature>
<accession>A0A3B4GLB9</accession>
<feature type="compositionally biased region" description="Basic and acidic residues" evidence="1">
    <location>
        <begin position="222"/>
        <end position="231"/>
    </location>
</feature>
<evidence type="ECO:0000313" key="2">
    <source>
        <dbReference type="Ensembl" id="ENSPNYP00000022308.1"/>
    </source>
</evidence>
<reference evidence="2" key="1">
    <citation type="submission" date="2023-09" db="UniProtKB">
        <authorList>
            <consortium name="Ensembl"/>
        </authorList>
    </citation>
    <scope>IDENTIFICATION</scope>
</reference>
<feature type="region of interest" description="Disordered" evidence="1">
    <location>
        <begin position="148"/>
        <end position="231"/>
    </location>
</feature>
<feature type="region of interest" description="Disordered" evidence="1">
    <location>
        <begin position="1"/>
        <end position="128"/>
    </location>
</feature>
<feature type="compositionally biased region" description="Basic and acidic residues" evidence="1">
    <location>
        <begin position="27"/>
        <end position="57"/>
    </location>
</feature>
<evidence type="ECO:0000256" key="1">
    <source>
        <dbReference type="SAM" id="MobiDB-lite"/>
    </source>
</evidence>
<dbReference type="STRING" id="303518.ENSPNYP00000022308"/>
<dbReference type="Ensembl" id="ENSPNYT00000022852.1">
    <property type="protein sequence ID" value="ENSPNYP00000022308.1"/>
    <property type="gene ID" value="ENSPNYG00000016847.1"/>
</dbReference>
<dbReference type="GO" id="GO:1902808">
    <property type="term" value="P:positive regulation of cell cycle G1/S phase transition"/>
    <property type="evidence" value="ECO:0007669"/>
    <property type="project" value="TreeGrafter"/>
</dbReference>
<dbReference type="GeneTree" id="ENSGT00390000016049"/>
<dbReference type="AlphaFoldDB" id="A0A3B4GLB9"/>
<dbReference type="GO" id="GO:0007420">
    <property type="term" value="P:brain development"/>
    <property type="evidence" value="ECO:0007669"/>
    <property type="project" value="Ensembl"/>
</dbReference>
<feature type="region of interest" description="Disordered" evidence="1">
    <location>
        <begin position="248"/>
        <end position="292"/>
    </location>
</feature>
<organism evidence="2">
    <name type="scientific">Pundamilia nyererei</name>
    <dbReference type="NCBI Taxonomy" id="303518"/>
    <lineage>
        <taxon>Eukaryota</taxon>
        <taxon>Metazoa</taxon>
        <taxon>Chordata</taxon>
        <taxon>Craniata</taxon>
        <taxon>Vertebrata</taxon>
        <taxon>Euteleostomi</taxon>
        <taxon>Actinopterygii</taxon>
        <taxon>Neopterygii</taxon>
        <taxon>Teleostei</taxon>
        <taxon>Neoteleostei</taxon>
        <taxon>Acanthomorphata</taxon>
        <taxon>Ovalentaria</taxon>
        <taxon>Cichlomorphae</taxon>
        <taxon>Cichliformes</taxon>
        <taxon>Cichlidae</taxon>
        <taxon>African cichlids</taxon>
        <taxon>Pseudocrenilabrinae</taxon>
        <taxon>Haplochromini</taxon>
        <taxon>Pundamilia</taxon>
    </lineage>
</organism>
<dbReference type="PANTHER" id="PTHR28467:SF1">
    <property type="entry name" value="PAXIP1-ASSOCIATED GLUTAMATE-RICH PROTEIN 1"/>
    <property type="match status" value="1"/>
</dbReference>
<sequence>MAGFCSADLLRETSPAGSMQAEATDTSLKEGIEVLNMKDSEEAAEGKEDEDSTKQPDTEMAEEDDATAKEDTDVNTDAVGGEAQQDESQADAGVEAEDGKQKAEEADGDWELPYSDEEMEDPKNWMPPPAEIKRLYELLAKGDMLELNFVPLPRRPPTPEQTSSPERDEEEEAAKERERQERERKPPTPTEFDFDEEQMQTTPKNAFLSRRRTPGSSARSSVKREARLDKVLSDMKRHRKIEEHIMRTGRDLFKSDKKLEEALSPNSQREREKERERDSNPNTIFSPRQRRY</sequence>
<dbReference type="InterPro" id="IPR028213">
    <property type="entry name" value="PA1"/>
</dbReference>
<feature type="compositionally biased region" description="Acidic residues" evidence="1">
    <location>
        <begin position="106"/>
        <end position="120"/>
    </location>
</feature>
<dbReference type="GO" id="GO:0030331">
    <property type="term" value="F:nuclear estrogen receptor binding"/>
    <property type="evidence" value="ECO:0007669"/>
    <property type="project" value="TreeGrafter"/>
</dbReference>
<feature type="compositionally biased region" description="Basic and acidic residues" evidence="1">
    <location>
        <begin position="248"/>
        <end position="261"/>
    </location>
</feature>
<feature type="compositionally biased region" description="Basic and acidic residues" evidence="1">
    <location>
        <begin position="268"/>
        <end position="279"/>
    </location>
</feature>
<dbReference type="PANTHER" id="PTHR28467">
    <property type="entry name" value="PAXIP1-ASSOCIATED GLUTAMATE-RICH PROTEIN 1"/>
    <property type="match status" value="1"/>
</dbReference>
<name>A0A3B4GLB9_9CICH</name>
<feature type="compositionally biased region" description="Polar residues" evidence="1">
    <location>
        <begin position="15"/>
        <end position="26"/>
    </location>
</feature>
<protein>
    <submittedName>
        <fullName evidence="2">PAXIP1 associated glutamate rich protein 1</fullName>
    </submittedName>
</protein>
<proteinExistence type="predicted"/>
<dbReference type="Pfam" id="PF15364">
    <property type="entry name" value="PAXIP1_C"/>
    <property type="match status" value="1"/>
</dbReference>